<proteinExistence type="predicted"/>
<comment type="caution">
    <text evidence="1">The sequence shown here is derived from an EMBL/GenBank/DDBJ whole genome shotgun (WGS) entry which is preliminary data.</text>
</comment>
<accession>A0ACA9SKD8</accession>
<organism evidence="1 2">
    <name type="scientific">Racocetra persica</name>
    <dbReference type="NCBI Taxonomy" id="160502"/>
    <lineage>
        <taxon>Eukaryota</taxon>
        <taxon>Fungi</taxon>
        <taxon>Fungi incertae sedis</taxon>
        <taxon>Mucoromycota</taxon>
        <taxon>Glomeromycotina</taxon>
        <taxon>Glomeromycetes</taxon>
        <taxon>Diversisporales</taxon>
        <taxon>Gigasporaceae</taxon>
        <taxon>Racocetra</taxon>
    </lineage>
</organism>
<sequence>FKLLCDMKNQEILNEVQNLLDAEELKLLYDRLSPQKTEEVEYEIILEMKKEVCNLDGLIAKFQYLSHALPILLKQYNELLYPEIHIIKSIASHLNTITKMEGITDNTTERSWTAH</sequence>
<gene>
    <name evidence="1" type="ORF">RPERSI_LOCUS31904</name>
</gene>
<evidence type="ECO:0000313" key="2">
    <source>
        <dbReference type="Proteomes" id="UP000789920"/>
    </source>
</evidence>
<keyword evidence="2" id="KW-1185">Reference proteome</keyword>
<reference evidence="1" key="1">
    <citation type="submission" date="2021-06" db="EMBL/GenBank/DDBJ databases">
        <authorList>
            <person name="Kallberg Y."/>
            <person name="Tangrot J."/>
            <person name="Rosling A."/>
        </authorList>
    </citation>
    <scope>NUCLEOTIDE SEQUENCE</scope>
    <source>
        <strain evidence="1">MA461A</strain>
    </source>
</reference>
<feature type="non-terminal residue" evidence="1">
    <location>
        <position position="1"/>
    </location>
</feature>
<dbReference type="EMBL" id="CAJVQC010130576">
    <property type="protein sequence ID" value="CAG8841499.1"/>
    <property type="molecule type" value="Genomic_DNA"/>
</dbReference>
<name>A0ACA9SKD8_9GLOM</name>
<evidence type="ECO:0000313" key="1">
    <source>
        <dbReference type="EMBL" id="CAG8841499.1"/>
    </source>
</evidence>
<protein>
    <submittedName>
        <fullName evidence="1">16098_t:CDS:1</fullName>
    </submittedName>
</protein>
<dbReference type="Proteomes" id="UP000789920">
    <property type="component" value="Unassembled WGS sequence"/>
</dbReference>
<feature type="non-terminal residue" evidence="1">
    <location>
        <position position="115"/>
    </location>
</feature>